<sequence length="477" mass="53529">MTIGSMPAPRLLPTWNGRRPADVVTTRAADLDDIVTLPIRELTPWLPEPIWTPDGRLGPTAVDEVRARTRARIESIDWSKIKAGERVDLLANPHGFALSGLAYVAMLEEIQQHVEAVTGATVRLRIAESMGHIENPDWMRVFDLERRFGDARECPQIGQGIEVETRVGPMYLTRQLFSADHFIHTHVTEMREGYLHRMVDRLFKPFGMGYTRLETRSAYHFGYGPRTGQLVARAVFDSEFVQQRYVSTVVLNTSPEGVIDVDADNDLLRLDRRVATDIFRNYAVLIRLMSEVKDVTVVFDGHGSTVYSYAGGIPFDVLYYANADWLDLDNPALYAVLLPESIRGLVGQYMMGENANIKAYVINYMAGGVPYMYLLKGVPTFVTSRQVMDWLQQDPSACWIGDVAEVTDGLADAMRRAKAIANSDNVLVYDGLPGAMHVSESLAQALRQAAPRVIDDVERVRMPKWLAQRDLPNVTLT</sequence>
<evidence type="ECO:0000313" key="2">
    <source>
        <dbReference type="Proteomes" id="UP000267289"/>
    </source>
</evidence>
<accession>A0A498QKD8</accession>
<dbReference type="EMBL" id="UPHQ01000313">
    <property type="protein sequence ID" value="VBA46295.1"/>
    <property type="molecule type" value="Genomic_DNA"/>
</dbReference>
<reference evidence="1 2" key="1">
    <citation type="submission" date="2018-09" db="EMBL/GenBank/DDBJ databases">
        <authorList>
            <person name="Tagini F."/>
        </authorList>
    </citation>
    <scope>NUCLEOTIDE SEQUENCE [LARGE SCALE GENOMIC DNA]</scope>
    <source>
        <strain evidence="1 2">MK13</strain>
    </source>
</reference>
<protein>
    <submittedName>
        <fullName evidence="1">Uncharacterized protein</fullName>
    </submittedName>
</protein>
<dbReference type="Proteomes" id="UP000267289">
    <property type="component" value="Unassembled WGS sequence"/>
</dbReference>
<keyword evidence="2" id="KW-1185">Reference proteome</keyword>
<evidence type="ECO:0000313" key="1">
    <source>
        <dbReference type="EMBL" id="VBA46295.1"/>
    </source>
</evidence>
<dbReference type="AlphaFoldDB" id="A0A498QKD8"/>
<proteinExistence type="predicted"/>
<dbReference type="OrthoDB" id="1732841at2"/>
<name>A0A498QKD8_9MYCO</name>
<gene>
    <name evidence="1" type="ORF">LAUMK13_05643</name>
</gene>
<organism evidence="1 2">
    <name type="scientific">Mycobacterium innocens</name>
    <dbReference type="NCBI Taxonomy" id="2341083"/>
    <lineage>
        <taxon>Bacteria</taxon>
        <taxon>Bacillati</taxon>
        <taxon>Actinomycetota</taxon>
        <taxon>Actinomycetes</taxon>
        <taxon>Mycobacteriales</taxon>
        <taxon>Mycobacteriaceae</taxon>
        <taxon>Mycobacterium</taxon>
    </lineage>
</organism>
<dbReference type="RefSeq" id="WP_075543028.1">
    <property type="nucleotide sequence ID" value="NZ_UPHQ01000313.1"/>
</dbReference>